<name>A0ABV6K6J8_9LACO</name>
<feature type="transmembrane region" description="Helical" evidence="1">
    <location>
        <begin position="171"/>
        <end position="196"/>
    </location>
</feature>
<feature type="transmembrane region" description="Helical" evidence="1">
    <location>
        <begin position="46"/>
        <end position="68"/>
    </location>
</feature>
<feature type="transmembrane region" description="Helical" evidence="1">
    <location>
        <begin position="208"/>
        <end position="226"/>
    </location>
</feature>
<proteinExistence type="predicted"/>
<dbReference type="PROSITE" id="PS51704">
    <property type="entry name" value="GP_PDE"/>
    <property type="match status" value="1"/>
</dbReference>
<dbReference type="EMBL" id="JBHLUK010000077">
    <property type="protein sequence ID" value="MFC0425102.1"/>
    <property type="molecule type" value="Genomic_DNA"/>
</dbReference>
<sequence>MVVKVAGLTVAGPLSLLGLLLLSGWLPWLAEVSGARYWRWRQRGLIWALVNLTALIWLPLGWCGYLATLQVSLRLPAAFQNALFMSRYQWLPVVSVLWLGLWGYSLKWLPALWQQLHRPTSWRGYWRQGWQTAWWPVVRRFIRYSWVVVAAVILASGWLAVTWLVESWWPAAGFGMLIIAMTGLQVATWCALSWCWHRGWPQLPRTSIWGRVVLLIAAISFAGWWGRPGPGHVAAVIAHRGVNGNDGVQNTTSALKQTVRTTAPAMVEMDIQPTADNHWVVMHDPNLQALAGRSGAVADYRLNQLSGLSLRENGRRGQLSPFSDYATVAKRLRQPLLIEIKAVANAEQLTGAFIARYGHQIRQRGSAVHSLDYRIIMAAKRRDARVRVGFVTPFYLTDFSHSVADFYSLQGLTASREQVNAAHRAGKPVYFWTVDRLVDQQRLTVLGADGLITNRSGQVPAISSHYYFYQLLNWCLAWL</sequence>
<keyword evidence="1" id="KW-0812">Transmembrane</keyword>
<feature type="transmembrane region" description="Helical" evidence="1">
    <location>
        <begin position="144"/>
        <end position="165"/>
    </location>
</feature>
<keyword evidence="4" id="KW-1185">Reference proteome</keyword>
<dbReference type="Gene3D" id="3.20.20.190">
    <property type="entry name" value="Phosphatidylinositol (PI) phosphodiesterase"/>
    <property type="match status" value="1"/>
</dbReference>
<evidence type="ECO:0000313" key="4">
    <source>
        <dbReference type="Proteomes" id="UP001589855"/>
    </source>
</evidence>
<keyword evidence="1" id="KW-1133">Transmembrane helix</keyword>
<evidence type="ECO:0000256" key="1">
    <source>
        <dbReference type="SAM" id="Phobius"/>
    </source>
</evidence>
<dbReference type="InterPro" id="IPR030395">
    <property type="entry name" value="GP_PDE_dom"/>
</dbReference>
<protein>
    <submittedName>
        <fullName evidence="3">Glycerophosphodiester phosphodiesterase</fullName>
    </submittedName>
</protein>
<dbReference type="PANTHER" id="PTHR46211:SF8">
    <property type="entry name" value="PHOSPHODIESTERASE"/>
    <property type="match status" value="1"/>
</dbReference>
<evidence type="ECO:0000313" key="3">
    <source>
        <dbReference type="EMBL" id="MFC0425102.1"/>
    </source>
</evidence>
<reference evidence="3 4" key="1">
    <citation type="submission" date="2024-09" db="EMBL/GenBank/DDBJ databases">
        <authorList>
            <person name="Sun Q."/>
            <person name="Mori K."/>
        </authorList>
    </citation>
    <scope>NUCLEOTIDE SEQUENCE [LARGE SCALE GENOMIC DNA]</scope>
    <source>
        <strain evidence="3 4">TBRC 4575</strain>
    </source>
</reference>
<dbReference type="PANTHER" id="PTHR46211">
    <property type="entry name" value="GLYCEROPHOSPHORYL DIESTER PHOSPHODIESTERASE"/>
    <property type="match status" value="1"/>
</dbReference>
<dbReference type="Proteomes" id="UP001589855">
    <property type="component" value="Unassembled WGS sequence"/>
</dbReference>
<dbReference type="CDD" id="cd08579">
    <property type="entry name" value="GDPD_memb_like"/>
    <property type="match status" value="1"/>
</dbReference>
<comment type="caution">
    <text evidence="3">The sequence shown here is derived from an EMBL/GenBank/DDBJ whole genome shotgun (WGS) entry which is preliminary data.</text>
</comment>
<feature type="domain" description="GP-PDE" evidence="2">
    <location>
        <begin position="234"/>
        <end position="463"/>
    </location>
</feature>
<feature type="transmembrane region" description="Helical" evidence="1">
    <location>
        <begin position="6"/>
        <end position="26"/>
    </location>
</feature>
<organism evidence="3 4">
    <name type="scientific">Lactiplantibacillus plajomi</name>
    <dbReference type="NCBI Taxonomy" id="1457217"/>
    <lineage>
        <taxon>Bacteria</taxon>
        <taxon>Bacillati</taxon>
        <taxon>Bacillota</taxon>
        <taxon>Bacilli</taxon>
        <taxon>Lactobacillales</taxon>
        <taxon>Lactobacillaceae</taxon>
        <taxon>Lactiplantibacillus</taxon>
    </lineage>
</organism>
<dbReference type="SUPFAM" id="SSF51695">
    <property type="entry name" value="PLC-like phosphodiesterases"/>
    <property type="match status" value="1"/>
</dbReference>
<accession>A0ABV6K6J8</accession>
<dbReference type="InterPro" id="IPR017946">
    <property type="entry name" value="PLC-like_Pdiesterase_TIM-brl"/>
</dbReference>
<evidence type="ECO:0000259" key="2">
    <source>
        <dbReference type="PROSITE" id="PS51704"/>
    </source>
</evidence>
<dbReference type="Pfam" id="PF03009">
    <property type="entry name" value="GDPD"/>
    <property type="match status" value="1"/>
</dbReference>
<dbReference type="RefSeq" id="WP_345368052.1">
    <property type="nucleotide sequence ID" value="NZ_BAABRM010000002.1"/>
</dbReference>
<keyword evidence="1" id="KW-0472">Membrane</keyword>
<gene>
    <name evidence="3" type="ORF">ACFFGS_13280</name>
</gene>